<accession>A0A433TRD9</accession>
<evidence type="ECO:0000313" key="3">
    <source>
        <dbReference type="EMBL" id="RUS84046.1"/>
    </source>
</evidence>
<comment type="caution">
    <text evidence="3">The sequence shown here is derived from an EMBL/GenBank/DDBJ whole genome shotgun (WGS) entry which is preliminary data.</text>
</comment>
<feature type="transmembrane region" description="Helical" evidence="2">
    <location>
        <begin position="175"/>
        <end position="196"/>
    </location>
</feature>
<proteinExistence type="predicted"/>
<evidence type="ECO:0000256" key="1">
    <source>
        <dbReference type="SAM" id="MobiDB-lite"/>
    </source>
</evidence>
<protein>
    <submittedName>
        <fullName evidence="3">Uncharacterized protein</fullName>
    </submittedName>
</protein>
<keyword evidence="2" id="KW-1133">Transmembrane helix</keyword>
<sequence>MLLTYGGSSYRSSLPARDACSGFMTALPSTRTCIATSSHPLSHTINQLTTACSKTAHLEIGPPWTGGNTIALTALCAKTPQIPLQFLLISKDNKKSFVGPEDYGFRFAEQWKVENLGCTRNTTVHYERSFSMSDQGTRVKCLSHYTDEKNPCSSTNKYCIDLGEIRIGEKAESSLVYICAGIIVLLALLLLIAVALKIKDYSSAPASKRNSSRKRSGEGGEDEYEEGGEDDDFDEVPTTQWDESSRPPDTVSTRSKSLRGSGPKGN</sequence>
<dbReference type="Proteomes" id="UP000271974">
    <property type="component" value="Unassembled WGS sequence"/>
</dbReference>
<keyword evidence="4" id="KW-1185">Reference proteome</keyword>
<evidence type="ECO:0000256" key="2">
    <source>
        <dbReference type="SAM" id="Phobius"/>
    </source>
</evidence>
<dbReference type="AlphaFoldDB" id="A0A433TRD9"/>
<gene>
    <name evidence="3" type="ORF">EGW08_008158</name>
</gene>
<organism evidence="3 4">
    <name type="scientific">Elysia chlorotica</name>
    <name type="common">Eastern emerald elysia</name>
    <name type="synonym">Sea slug</name>
    <dbReference type="NCBI Taxonomy" id="188477"/>
    <lineage>
        <taxon>Eukaryota</taxon>
        <taxon>Metazoa</taxon>
        <taxon>Spiralia</taxon>
        <taxon>Lophotrochozoa</taxon>
        <taxon>Mollusca</taxon>
        <taxon>Gastropoda</taxon>
        <taxon>Heterobranchia</taxon>
        <taxon>Euthyneura</taxon>
        <taxon>Panpulmonata</taxon>
        <taxon>Sacoglossa</taxon>
        <taxon>Placobranchoidea</taxon>
        <taxon>Plakobranchidae</taxon>
        <taxon>Elysia</taxon>
    </lineage>
</organism>
<dbReference type="EMBL" id="RQTK01000219">
    <property type="protein sequence ID" value="RUS84046.1"/>
    <property type="molecule type" value="Genomic_DNA"/>
</dbReference>
<reference evidence="3 4" key="1">
    <citation type="submission" date="2019-01" db="EMBL/GenBank/DDBJ databases">
        <title>A draft genome assembly of the solar-powered sea slug Elysia chlorotica.</title>
        <authorList>
            <person name="Cai H."/>
            <person name="Li Q."/>
            <person name="Fang X."/>
            <person name="Li J."/>
            <person name="Curtis N.E."/>
            <person name="Altenburger A."/>
            <person name="Shibata T."/>
            <person name="Feng M."/>
            <person name="Maeda T."/>
            <person name="Schwartz J.A."/>
            <person name="Shigenobu S."/>
            <person name="Lundholm N."/>
            <person name="Nishiyama T."/>
            <person name="Yang H."/>
            <person name="Hasebe M."/>
            <person name="Li S."/>
            <person name="Pierce S.K."/>
            <person name="Wang J."/>
        </authorList>
    </citation>
    <scope>NUCLEOTIDE SEQUENCE [LARGE SCALE GENOMIC DNA]</scope>
    <source>
        <strain evidence="3">EC2010</strain>
        <tissue evidence="3">Whole organism of an adult</tissue>
    </source>
</reference>
<feature type="compositionally biased region" description="Acidic residues" evidence="1">
    <location>
        <begin position="219"/>
        <end position="235"/>
    </location>
</feature>
<keyword evidence="2" id="KW-0472">Membrane</keyword>
<name>A0A433TRD9_ELYCH</name>
<keyword evidence="2" id="KW-0812">Transmembrane</keyword>
<feature type="region of interest" description="Disordered" evidence="1">
    <location>
        <begin position="205"/>
        <end position="266"/>
    </location>
</feature>
<evidence type="ECO:0000313" key="4">
    <source>
        <dbReference type="Proteomes" id="UP000271974"/>
    </source>
</evidence>